<protein>
    <submittedName>
        <fullName evidence="1">Uncharacterized protein</fullName>
    </submittedName>
</protein>
<dbReference type="KEGG" id="nma:NMA0857"/>
<proteinExistence type="predicted"/>
<reference evidence="1 2" key="1">
    <citation type="journal article" date="2000" name="Nature">
        <title>Complete DNA sequence of a serogroup A strain of Neisseria meningitidis Z2491.</title>
        <authorList>
            <person name="Parkhill J."/>
            <person name="Achtman M."/>
            <person name="James K.D."/>
            <person name="Bentley S.D."/>
            <person name="Churcher C."/>
            <person name="Klee S.R."/>
            <person name="Morelli G."/>
            <person name="Basham D."/>
            <person name="Brown D."/>
            <person name="Chillingworth T."/>
            <person name="Davies R.M."/>
            <person name="Davis P."/>
            <person name="Devlin K."/>
            <person name="Feltwell T."/>
            <person name="Hamlin N."/>
            <person name="Holroyd S."/>
            <person name="Jagels K."/>
            <person name="Leather S."/>
            <person name="Moule S."/>
            <person name="Mungall K."/>
            <person name="Quail M.A."/>
            <person name="Rajandream M.A."/>
            <person name="Rutherford K.M."/>
            <person name="Simmonds M."/>
            <person name="Skelton J."/>
            <person name="Whitehead S."/>
            <person name="Spratt B.G."/>
            <person name="Barrell B.G."/>
        </authorList>
    </citation>
    <scope>NUCLEOTIDE SEQUENCE [LARGE SCALE GENOMIC DNA]</scope>
    <source>
        <strain evidence="2">DSM 15465 / Z2491</strain>
    </source>
</reference>
<name>A0A0U1RI19_NEIMA</name>
<evidence type="ECO:0000313" key="1">
    <source>
        <dbReference type="EMBL" id="CAM08094.1"/>
    </source>
</evidence>
<dbReference type="AlphaFoldDB" id="A0A0U1RI19"/>
<dbReference type="EMBL" id="AL157959">
    <property type="protein sequence ID" value="CAM08094.1"/>
    <property type="molecule type" value="Genomic_DNA"/>
</dbReference>
<sequence length="149" mass="17678">MASSSRYRMYWLESDEQKKIIMWKIYKENSTDLNFSLGSIYCQAINITEFKMWVEKIIREMDLDEIPNYFFDLTDLQSLFHLIDIIGFVPENNLSKNQDNALTGIAFLRGIDVYDPPVSKEKALKALEKHPEIYQKFRHFFPFVELPPL</sequence>
<gene>
    <name evidence="1" type="ordered locus">NMA0857</name>
</gene>
<dbReference type="HOGENOM" id="CLU_157921_0_0_4"/>
<dbReference type="EnsemblBacteria" id="CAM08094">
    <property type="protein sequence ID" value="CAM08094"/>
    <property type="gene ID" value="NMA0857"/>
</dbReference>
<evidence type="ECO:0000313" key="2">
    <source>
        <dbReference type="Proteomes" id="UP000000626"/>
    </source>
</evidence>
<organism evidence="1 2">
    <name type="scientific">Neisseria meningitidis serogroup A / serotype 4A (strain DSM 15465 / Z2491)</name>
    <dbReference type="NCBI Taxonomy" id="122587"/>
    <lineage>
        <taxon>Bacteria</taxon>
        <taxon>Pseudomonadati</taxon>
        <taxon>Pseudomonadota</taxon>
        <taxon>Betaproteobacteria</taxon>
        <taxon>Neisseriales</taxon>
        <taxon>Neisseriaceae</taxon>
        <taxon>Neisseria</taxon>
    </lineage>
</organism>
<dbReference type="Proteomes" id="UP000000626">
    <property type="component" value="Chromosome"/>
</dbReference>
<accession>A0A0U1RI19</accession>